<feature type="domain" description="MnmC-like methyltransferase" evidence="1">
    <location>
        <begin position="146"/>
        <end position="223"/>
    </location>
</feature>
<evidence type="ECO:0000259" key="1">
    <source>
        <dbReference type="Pfam" id="PF05430"/>
    </source>
</evidence>
<dbReference type="InterPro" id="IPR029063">
    <property type="entry name" value="SAM-dependent_MTases_sf"/>
</dbReference>
<dbReference type="InterPro" id="IPR008471">
    <property type="entry name" value="MnmC-like_methylTransf"/>
</dbReference>
<name>A0A1G8AAB8_CHIFI</name>
<gene>
    <name evidence="2" type="ORF">SAMN04488121_109182</name>
</gene>
<dbReference type="EMBL" id="FNBN01000009">
    <property type="protein sequence ID" value="SDH17882.1"/>
    <property type="molecule type" value="Genomic_DNA"/>
</dbReference>
<dbReference type="InterPro" id="IPR047785">
    <property type="entry name" value="tRNA_MNMC2"/>
</dbReference>
<dbReference type="Proteomes" id="UP000199045">
    <property type="component" value="Unassembled WGS sequence"/>
</dbReference>
<dbReference type="OrthoDB" id="9786494at2"/>
<dbReference type="STRING" id="104663.SAMN04488121_109182"/>
<keyword evidence="2" id="KW-0489">Methyltransferase</keyword>
<dbReference type="GO" id="GO:0032259">
    <property type="term" value="P:methylation"/>
    <property type="evidence" value="ECO:0007669"/>
    <property type="project" value="UniProtKB-KW"/>
</dbReference>
<dbReference type="AlphaFoldDB" id="A0A1G8AAB8"/>
<proteinExistence type="predicted"/>
<sequence>MERKIQVTADGSHTISIPEWNVTYHSIHGAVQESMHVFIKEGLKYQLSKRAGDTLSILEMGFGTGLNALLTFREAIGEQQHIYYQTIEQYPLTYTETDELNYAGQLNEPALQSCLTTLHSVPWNTDIQIHPYFCLHKTHLALQDVSFTRSFDIIYYDAFAPTAQPELWTEDVFRKLYHCQAPGGILVTYCSKGNVRRAMQTAGFIVEKVPGPPRKREMLRAIRPTTT</sequence>
<dbReference type="PANTHER" id="PTHR39963">
    <property type="entry name" value="SLL0983 PROTEIN"/>
    <property type="match status" value="1"/>
</dbReference>
<organism evidence="2 3">
    <name type="scientific">Chitinophaga filiformis</name>
    <name type="common">Myxococcus filiformis</name>
    <name type="synonym">Flexibacter filiformis</name>
    <dbReference type="NCBI Taxonomy" id="104663"/>
    <lineage>
        <taxon>Bacteria</taxon>
        <taxon>Pseudomonadati</taxon>
        <taxon>Bacteroidota</taxon>
        <taxon>Chitinophagia</taxon>
        <taxon>Chitinophagales</taxon>
        <taxon>Chitinophagaceae</taxon>
        <taxon>Chitinophaga</taxon>
    </lineage>
</organism>
<keyword evidence="2" id="KW-0808">Transferase</keyword>
<dbReference type="SUPFAM" id="SSF53335">
    <property type="entry name" value="S-adenosyl-L-methionine-dependent methyltransferases"/>
    <property type="match status" value="1"/>
</dbReference>
<dbReference type="Gene3D" id="3.40.50.150">
    <property type="entry name" value="Vaccinia Virus protein VP39"/>
    <property type="match status" value="1"/>
</dbReference>
<dbReference type="Pfam" id="PF05430">
    <property type="entry name" value="Methyltransf_30"/>
    <property type="match status" value="1"/>
</dbReference>
<dbReference type="NCBIfam" id="NF033855">
    <property type="entry name" value="tRNA_MNMC2"/>
    <property type="match status" value="1"/>
</dbReference>
<dbReference type="GO" id="GO:0016645">
    <property type="term" value="F:oxidoreductase activity, acting on the CH-NH group of donors"/>
    <property type="evidence" value="ECO:0007669"/>
    <property type="project" value="InterPro"/>
</dbReference>
<dbReference type="RefSeq" id="WP_089836989.1">
    <property type="nucleotide sequence ID" value="NZ_FNBN01000009.1"/>
</dbReference>
<evidence type="ECO:0000313" key="3">
    <source>
        <dbReference type="Proteomes" id="UP000199045"/>
    </source>
</evidence>
<dbReference type="GO" id="GO:0004808">
    <property type="term" value="F:tRNA (5-methylaminomethyl-2-thiouridylate)(34)-methyltransferase activity"/>
    <property type="evidence" value="ECO:0007669"/>
    <property type="project" value="InterPro"/>
</dbReference>
<reference evidence="2 3" key="1">
    <citation type="submission" date="2016-10" db="EMBL/GenBank/DDBJ databases">
        <authorList>
            <person name="de Groot N.N."/>
        </authorList>
    </citation>
    <scope>NUCLEOTIDE SEQUENCE [LARGE SCALE GENOMIC DNA]</scope>
    <source>
        <strain evidence="2 3">DSM 527</strain>
    </source>
</reference>
<evidence type="ECO:0000313" key="2">
    <source>
        <dbReference type="EMBL" id="SDH17882.1"/>
    </source>
</evidence>
<dbReference type="PANTHER" id="PTHR39963:SF1">
    <property type="entry name" value="MNMC-LIKE METHYLTRANSFERASE DOMAIN-CONTAINING PROTEIN"/>
    <property type="match status" value="1"/>
</dbReference>
<protein>
    <submittedName>
        <fullName evidence="2">tRNA U34 5-methylaminomethyl-2-thiouridine-forming methyltransferase MnmC</fullName>
    </submittedName>
</protein>
<accession>A0A1G8AAB8</accession>